<dbReference type="PANTHER" id="PTHR43065">
    <property type="entry name" value="SENSOR HISTIDINE KINASE"/>
    <property type="match status" value="1"/>
</dbReference>
<dbReference type="PANTHER" id="PTHR43065:SF42">
    <property type="entry name" value="TWO-COMPONENT SENSOR PPRA"/>
    <property type="match status" value="1"/>
</dbReference>
<keyword evidence="11" id="KW-1185">Reference proteome</keyword>
<sequence length="766" mass="84567">MRDLVPDHDAHFFEAYGKVALTGEPVQFENEARALGRHFMVQAARIGAPELHRVSVLFSDISKRRLAEQALEQSERHWRGLFEHFDEAFALAEVVRDVAGQAVDWHFLDVNPACCQLLDRPAETVRARTLRELFPNLAPGWIADAARVTETGQSCPFIRPLNDVRRWYEGRLHPLPGDRFMVIFQDVSEIRRAAQRREGLLHLSDRLRTMDSPDDIAGTAAEILGNVLESDRAGYSLVGAEPGTVDVQRDWSSDGRSSLVGAHNVSILGTYMADLLKGEVIAVNDVETDTRITGQERFHQLGVRSFLNVPLMEGERLVAMMFTACRHPRGWGQEDIEFTRELGERTRTAIERHRAEHQLQQLNARLEQLVAERTHELLRSEEQLRQSQKMEAVGQLTGGIAHDFNNLLTGISGSLELLQGRIKQGRTQDLDRYINAAQGASRRAAALTHRLLAFSRRQTLAPKATHVNRLIRGMEELISRTMGPSVSIISDLNPDLWSVLIDPHQLENALLNLCINARDAMPDGGTLTISSRNRGIDERGAQTFDLAAGEYVALAVSDTGTGMAPDVAAKAFEPFFTTKPIGMGTGLGLSMIYGFIRQSGGQARIHTEPGSGCVVTLYLPRHLGEVQEALVTPQSALPRAQVGESVLIVDDEPTVRIMVSEVLEDLGYHAIEAADGRAGLQILNSAAKIDLLITDVGLPGGMNGRQMADAARVQRPDLKVLFITGYAESSVFENGPAHQGMHVLTKPFSVDSLARRVRGLIEQTAR</sequence>
<dbReference type="SUPFAM" id="SSF55874">
    <property type="entry name" value="ATPase domain of HSP90 chaperone/DNA topoisomerase II/histidine kinase"/>
    <property type="match status" value="1"/>
</dbReference>
<evidence type="ECO:0000256" key="3">
    <source>
        <dbReference type="ARBA" id="ARBA00022553"/>
    </source>
</evidence>
<dbReference type="Gene3D" id="1.10.287.130">
    <property type="match status" value="1"/>
</dbReference>
<evidence type="ECO:0000256" key="6">
    <source>
        <dbReference type="PROSITE-ProRule" id="PRU00169"/>
    </source>
</evidence>
<dbReference type="Proteomes" id="UP000746535">
    <property type="component" value="Unassembled WGS sequence"/>
</dbReference>
<dbReference type="InterPro" id="IPR003661">
    <property type="entry name" value="HisK_dim/P_dom"/>
</dbReference>
<dbReference type="Gene3D" id="3.30.565.10">
    <property type="entry name" value="Histidine kinase-like ATPase, C-terminal domain"/>
    <property type="match status" value="1"/>
</dbReference>
<evidence type="ECO:0000313" key="11">
    <source>
        <dbReference type="Proteomes" id="UP000746535"/>
    </source>
</evidence>
<dbReference type="InterPro" id="IPR036890">
    <property type="entry name" value="HATPase_C_sf"/>
</dbReference>
<proteinExistence type="predicted"/>
<reference evidence="10 11" key="1">
    <citation type="submission" date="2020-03" db="EMBL/GenBank/DDBJ databases">
        <authorList>
            <person name="Wang L."/>
            <person name="He N."/>
            <person name="Li Y."/>
            <person name="Fang Y."/>
            <person name="Zhang F."/>
        </authorList>
    </citation>
    <scope>NUCLEOTIDE SEQUENCE [LARGE SCALE GENOMIC DNA]</scope>
    <source>
        <strain evidence="11">hsmgli-8</strain>
    </source>
</reference>
<dbReference type="Pfam" id="PF00072">
    <property type="entry name" value="Response_reg"/>
    <property type="match status" value="1"/>
</dbReference>
<organism evidence="10 11">
    <name type="scientific">Pseudomonas quercus</name>
    <dbReference type="NCBI Taxonomy" id="2722792"/>
    <lineage>
        <taxon>Bacteria</taxon>
        <taxon>Pseudomonadati</taxon>
        <taxon>Pseudomonadota</taxon>
        <taxon>Gammaproteobacteria</taxon>
        <taxon>Pseudomonadales</taxon>
        <taxon>Pseudomonadaceae</taxon>
        <taxon>Pseudomonas</taxon>
    </lineage>
</organism>
<dbReference type="Gene3D" id="3.40.50.2300">
    <property type="match status" value="1"/>
</dbReference>
<feature type="coiled-coil region" evidence="7">
    <location>
        <begin position="352"/>
        <end position="379"/>
    </location>
</feature>
<dbReference type="CDD" id="cd00082">
    <property type="entry name" value="HisKA"/>
    <property type="match status" value="1"/>
</dbReference>
<dbReference type="SUPFAM" id="SSF52172">
    <property type="entry name" value="CheY-like"/>
    <property type="match status" value="1"/>
</dbReference>
<evidence type="ECO:0000259" key="8">
    <source>
        <dbReference type="PROSITE" id="PS50109"/>
    </source>
</evidence>
<feature type="domain" description="Histidine kinase" evidence="8">
    <location>
        <begin position="399"/>
        <end position="623"/>
    </location>
</feature>
<dbReference type="InterPro" id="IPR003594">
    <property type="entry name" value="HATPase_dom"/>
</dbReference>
<dbReference type="InterPro" id="IPR003018">
    <property type="entry name" value="GAF"/>
</dbReference>
<dbReference type="PRINTS" id="PR00344">
    <property type="entry name" value="BCTRLSENSOR"/>
</dbReference>
<dbReference type="InterPro" id="IPR013656">
    <property type="entry name" value="PAS_4"/>
</dbReference>
<evidence type="ECO:0000256" key="4">
    <source>
        <dbReference type="ARBA" id="ARBA00022679"/>
    </source>
</evidence>
<dbReference type="Gene3D" id="3.30.450.20">
    <property type="entry name" value="PAS domain"/>
    <property type="match status" value="2"/>
</dbReference>
<dbReference type="InterPro" id="IPR001789">
    <property type="entry name" value="Sig_transdc_resp-reg_receiver"/>
</dbReference>
<dbReference type="InterPro" id="IPR005467">
    <property type="entry name" value="His_kinase_dom"/>
</dbReference>
<keyword evidence="7" id="KW-0175">Coiled coil</keyword>
<dbReference type="SMART" id="SM00448">
    <property type="entry name" value="REC"/>
    <property type="match status" value="1"/>
</dbReference>
<evidence type="ECO:0000313" key="10">
    <source>
        <dbReference type="EMBL" id="NJO99835.1"/>
    </source>
</evidence>
<dbReference type="SMART" id="SM00065">
    <property type="entry name" value="GAF"/>
    <property type="match status" value="1"/>
</dbReference>
<evidence type="ECO:0000256" key="7">
    <source>
        <dbReference type="SAM" id="Coils"/>
    </source>
</evidence>
<keyword evidence="3 6" id="KW-0597">Phosphoprotein</keyword>
<dbReference type="InterPro" id="IPR029016">
    <property type="entry name" value="GAF-like_dom_sf"/>
</dbReference>
<accession>A0ABX0Y935</accession>
<feature type="domain" description="Response regulatory" evidence="9">
    <location>
        <begin position="645"/>
        <end position="761"/>
    </location>
</feature>
<evidence type="ECO:0000256" key="1">
    <source>
        <dbReference type="ARBA" id="ARBA00000085"/>
    </source>
</evidence>
<dbReference type="EMBL" id="JAAVJI010000001">
    <property type="protein sequence ID" value="NJO99835.1"/>
    <property type="molecule type" value="Genomic_DNA"/>
</dbReference>
<dbReference type="CDD" id="cd18161">
    <property type="entry name" value="REC_hyHK_blue-like"/>
    <property type="match status" value="1"/>
</dbReference>
<dbReference type="Pfam" id="PF00512">
    <property type="entry name" value="HisKA"/>
    <property type="match status" value="1"/>
</dbReference>
<dbReference type="SMART" id="SM00388">
    <property type="entry name" value="HisKA"/>
    <property type="match status" value="1"/>
</dbReference>
<name>A0ABX0Y935_9PSED</name>
<dbReference type="SUPFAM" id="SSF47384">
    <property type="entry name" value="Homodimeric domain of signal transducing histidine kinase"/>
    <property type="match status" value="1"/>
</dbReference>
<evidence type="ECO:0000256" key="2">
    <source>
        <dbReference type="ARBA" id="ARBA00012438"/>
    </source>
</evidence>
<dbReference type="EC" id="2.7.13.3" evidence="2"/>
<keyword evidence="5" id="KW-0418">Kinase</keyword>
<dbReference type="Pfam" id="PF08448">
    <property type="entry name" value="PAS_4"/>
    <property type="match status" value="1"/>
</dbReference>
<dbReference type="Pfam" id="PF02518">
    <property type="entry name" value="HATPase_c"/>
    <property type="match status" value="1"/>
</dbReference>
<dbReference type="SUPFAM" id="SSF55781">
    <property type="entry name" value="GAF domain-like"/>
    <property type="match status" value="1"/>
</dbReference>
<evidence type="ECO:0000259" key="9">
    <source>
        <dbReference type="PROSITE" id="PS50110"/>
    </source>
</evidence>
<dbReference type="PROSITE" id="PS50110">
    <property type="entry name" value="RESPONSE_REGULATORY"/>
    <property type="match status" value="1"/>
</dbReference>
<comment type="catalytic activity">
    <reaction evidence="1">
        <text>ATP + protein L-histidine = ADP + protein N-phospho-L-histidine.</text>
        <dbReference type="EC" id="2.7.13.3"/>
    </reaction>
</comment>
<dbReference type="InterPro" id="IPR035965">
    <property type="entry name" value="PAS-like_dom_sf"/>
</dbReference>
<dbReference type="InterPro" id="IPR011006">
    <property type="entry name" value="CheY-like_superfamily"/>
</dbReference>
<dbReference type="InterPro" id="IPR036097">
    <property type="entry name" value="HisK_dim/P_sf"/>
</dbReference>
<evidence type="ECO:0000256" key="5">
    <source>
        <dbReference type="ARBA" id="ARBA00022777"/>
    </source>
</evidence>
<dbReference type="Gene3D" id="3.30.450.40">
    <property type="match status" value="1"/>
</dbReference>
<keyword evidence="4" id="KW-0808">Transferase</keyword>
<dbReference type="PROSITE" id="PS50109">
    <property type="entry name" value="HIS_KIN"/>
    <property type="match status" value="1"/>
</dbReference>
<dbReference type="SUPFAM" id="SSF55785">
    <property type="entry name" value="PYP-like sensor domain (PAS domain)"/>
    <property type="match status" value="1"/>
</dbReference>
<dbReference type="Pfam" id="PF01590">
    <property type="entry name" value="GAF"/>
    <property type="match status" value="1"/>
</dbReference>
<gene>
    <name evidence="10" type="ORF">HBH25_03020</name>
</gene>
<dbReference type="SMART" id="SM00387">
    <property type="entry name" value="HATPase_c"/>
    <property type="match status" value="1"/>
</dbReference>
<protein>
    <recommendedName>
        <fullName evidence="2">histidine kinase</fullName>
        <ecNumber evidence="2">2.7.13.3</ecNumber>
    </recommendedName>
</protein>
<feature type="modified residue" description="4-aspartylphosphate" evidence="6">
    <location>
        <position position="695"/>
    </location>
</feature>
<comment type="caution">
    <text evidence="10">The sequence shown here is derived from an EMBL/GenBank/DDBJ whole genome shotgun (WGS) entry which is preliminary data.</text>
</comment>
<dbReference type="InterPro" id="IPR004358">
    <property type="entry name" value="Sig_transdc_His_kin-like_C"/>
</dbReference>